<feature type="transmembrane region" description="Helical" evidence="7">
    <location>
        <begin position="117"/>
        <end position="137"/>
    </location>
</feature>
<dbReference type="InterPro" id="IPR004299">
    <property type="entry name" value="MBOAT_fam"/>
</dbReference>
<accession>A0AAV8ABR4</accession>
<protein>
    <submittedName>
        <fullName evidence="8">Oysgedart isoform a</fullName>
    </submittedName>
</protein>
<evidence type="ECO:0000256" key="2">
    <source>
        <dbReference type="ARBA" id="ARBA00022679"/>
    </source>
</evidence>
<dbReference type="InterPro" id="IPR049941">
    <property type="entry name" value="LPLAT_7/PORCN-like"/>
</dbReference>
<keyword evidence="2" id="KW-0808">Transferase</keyword>
<dbReference type="Pfam" id="PF03062">
    <property type="entry name" value="MBOAT"/>
    <property type="match status" value="1"/>
</dbReference>
<keyword evidence="6" id="KW-0012">Acyltransferase</keyword>
<dbReference type="GO" id="GO:0046474">
    <property type="term" value="P:glycerophospholipid biosynthetic process"/>
    <property type="evidence" value="ECO:0007669"/>
    <property type="project" value="TreeGrafter"/>
</dbReference>
<proteinExistence type="predicted"/>
<dbReference type="GO" id="GO:0047184">
    <property type="term" value="F:1-acylglycerophosphocholine O-acyltransferase activity"/>
    <property type="evidence" value="ECO:0007669"/>
    <property type="project" value="TreeGrafter"/>
</dbReference>
<evidence type="ECO:0000256" key="7">
    <source>
        <dbReference type="SAM" id="Phobius"/>
    </source>
</evidence>
<feature type="transmembrane region" description="Helical" evidence="7">
    <location>
        <begin position="222"/>
        <end position="239"/>
    </location>
</feature>
<feature type="transmembrane region" description="Helical" evidence="7">
    <location>
        <begin position="434"/>
        <end position="456"/>
    </location>
</feature>
<dbReference type="GO" id="GO:0030258">
    <property type="term" value="P:lipid modification"/>
    <property type="evidence" value="ECO:0007669"/>
    <property type="project" value="TreeGrafter"/>
</dbReference>
<evidence type="ECO:0000256" key="1">
    <source>
        <dbReference type="ARBA" id="ARBA00004141"/>
    </source>
</evidence>
<feature type="transmembrane region" description="Helical" evidence="7">
    <location>
        <begin position="71"/>
        <end position="86"/>
    </location>
</feature>
<dbReference type="EMBL" id="JANTQA010000012">
    <property type="protein sequence ID" value="KAJ3450232.1"/>
    <property type="molecule type" value="Genomic_DNA"/>
</dbReference>
<feature type="transmembrane region" description="Helical" evidence="7">
    <location>
        <begin position="468"/>
        <end position="490"/>
    </location>
</feature>
<dbReference type="GO" id="GO:0005783">
    <property type="term" value="C:endoplasmic reticulum"/>
    <property type="evidence" value="ECO:0007669"/>
    <property type="project" value="TreeGrafter"/>
</dbReference>
<dbReference type="GO" id="GO:0003841">
    <property type="term" value="F:1-acylglycerol-3-phosphate O-acyltransferase activity"/>
    <property type="evidence" value="ECO:0007669"/>
    <property type="project" value="TreeGrafter"/>
</dbReference>
<evidence type="ECO:0000313" key="9">
    <source>
        <dbReference type="Proteomes" id="UP001146793"/>
    </source>
</evidence>
<evidence type="ECO:0000256" key="3">
    <source>
        <dbReference type="ARBA" id="ARBA00022692"/>
    </source>
</evidence>
<dbReference type="PANTHER" id="PTHR13906:SF4">
    <property type="entry name" value="LYSOPHOSPHOLIPID ACYLTRANSFERASE 6"/>
    <property type="match status" value="1"/>
</dbReference>
<comment type="subcellular location">
    <subcellularLocation>
        <location evidence="1">Membrane</location>
        <topology evidence="1">Multi-pass membrane protein</topology>
    </subcellularLocation>
</comment>
<name>A0AAV8ABR4_9EUKA</name>
<organism evidence="8 9">
    <name type="scientific">Anaeramoeba flamelloides</name>
    <dbReference type="NCBI Taxonomy" id="1746091"/>
    <lineage>
        <taxon>Eukaryota</taxon>
        <taxon>Metamonada</taxon>
        <taxon>Anaeramoebidae</taxon>
        <taxon>Anaeramoeba</taxon>
    </lineage>
</organism>
<dbReference type="PANTHER" id="PTHR13906">
    <property type="entry name" value="PORCUPINE"/>
    <property type="match status" value="1"/>
</dbReference>
<dbReference type="AlphaFoldDB" id="A0AAV8ABR4"/>
<feature type="transmembrane region" description="Helical" evidence="7">
    <location>
        <begin position="20"/>
        <end position="41"/>
    </location>
</feature>
<dbReference type="Proteomes" id="UP001146793">
    <property type="component" value="Unassembled WGS sequence"/>
</dbReference>
<keyword evidence="4 7" id="KW-1133">Transmembrane helix</keyword>
<evidence type="ECO:0000313" key="8">
    <source>
        <dbReference type="EMBL" id="KAJ3450232.1"/>
    </source>
</evidence>
<keyword evidence="5 7" id="KW-0472">Membrane</keyword>
<dbReference type="GO" id="GO:0016020">
    <property type="term" value="C:membrane"/>
    <property type="evidence" value="ECO:0007669"/>
    <property type="project" value="UniProtKB-SubCell"/>
</dbReference>
<evidence type="ECO:0000256" key="4">
    <source>
        <dbReference type="ARBA" id="ARBA00022989"/>
    </source>
</evidence>
<evidence type="ECO:0000256" key="5">
    <source>
        <dbReference type="ARBA" id="ARBA00023136"/>
    </source>
</evidence>
<feature type="transmembrane region" description="Helical" evidence="7">
    <location>
        <begin position="93"/>
        <end position="111"/>
    </location>
</feature>
<gene>
    <name evidence="8" type="ORF">M0812_06401</name>
</gene>
<evidence type="ECO:0000256" key="6">
    <source>
        <dbReference type="ARBA" id="ARBA00023315"/>
    </source>
</evidence>
<sequence length="507" mass="59719">MELLKEIDRPFEILGEKLDFGVDIIKTSFCMFLAYPLSLLFKKIKDPKKRLWYLLINGLLFLIFCHKEQSIWVLAPCVILYYVLKIRPINPHYFFVGAICYLLIFHFHDLITNYLEYSLKINSVVMMQVVLYTTFVYNYHDGKNKKKAQLNERQQELVITEIPPLLDYLAYFLQYNTILIGPTCEYVHFENFVYNRNIEEQKREFQKKHPDTKISKESSTLAGLKTLAISVFFLVGYIVVGMKFPESLLFDEEQKKKNFIYRVILMHLVVTKTRFKYYHALKLSEGSCQITGYGFNGIDEKTGAMKWDRLENMEPLNIEKAHSIYVASACWNKRISAWLRLYIYDRIAITKEIEIEDGKGGKKKKIIRKRQGLATLFTFIVSAVWHGVYPGYYCTFILWFIITMAGRSLRRHIRPFFIDDDGKNIQPFKLIYDILGHLITPLLIDNIGLPLVVLTFSKSIKIFQFGNFWVLWTSVPIIIITKIPICLKLIRKSRNSFVKLFHKKKRD</sequence>
<comment type="caution">
    <text evidence="8">The sequence shown here is derived from an EMBL/GenBank/DDBJ whole genome shotgun (WGS) entry which is preliminary data.</text>
</comment>
<reference evidence="8" key="1">
    <citation type="submission" date="2022-08" db="EMBL/GenBank/DDBJ databases">
        <title>Novel sulphate-reducing endosymbionts in the free-living metamonad Anaeramoeba.</title>
        <authorList>
            <person name="Jerlstrom-Hultqvist J."/>
            <person name="Cepicka I."/>
            <person name="Gallot-Lavallee L."/>
            <person name="Salas-Leiva D."/>
            <person name="Curtis B.A."/>
            <person name="Zahonova K."/>
            <person name="Pipaliya S."/>
            <person name="Dacks J."/>
            <person name="Roger A.J."/>
        </authorList>
    </citation>
    <scope>NUCLEOTIDE SEQUENCE</scope>
    <source>
        <strain evidence="8">Busselton2</strain>
    </source>
</reference>
<keyword evidence="3 7" id="KW-0812">Transmembrane</keyword>
<feature type="transmembrane region" description="Helical" evidence="7">
    <location>
        <begin position="50"/>
        <end position="65"/>
    </location>
</feature>